<evidence type="ECO:0000313" key="2">
    <source>
        <dbReference type="Proteomes" id="UP000472372"/>
    </source>
</evidence>
<dbReference type="InterPro" id="IPR007138">
    <property type="entry name" value="ABM_dom"/>
</dbReference>
<dbReference type="AlphaFoldDB" id="A0A6S6W0P3"/>
<name>A0A6S6W0P3_9PLEO</name>
<dbReference type="PANTHER" id="PTHR40624:SF1">
    <property type="entry name" value="BIOSYNTHESIS MONOOXYGENASE, PUTATIVE (AFU_ORTHOLOGUE AFUA_1G12025)-RELATED"/>
    <property type="match status" value="1"/>
</dbReference>
<dbReference type="PROSITE" id="PS51725">
    <property type="entry name" value="ABM"/>
    <property type="match status" value="1"/>
</dbReference>
<dbReference type="Gene3D" id="3.30.70.100">
    <property type="match status" value="1"/>
</dbReference>
<dbReference type="InterPro" id="IPR011008">
    <property type="entry name" value="Dimeric_a/b-barrel"/>
</dbReference>
<gene>
    <name evidence="1" type="ORF">PTTW11_05025</name>
</gene>
<accession>A0A6S6W0P3</accession>
<dbReference type="EMBL" id="HG992980">
    <property type="protein sequence ID" value="CAE7032585.1"/>
    <property type="molecule type" value="Genomic_DNA"/>
</dbReference>
<proteinExistence type="predicted"/>
<dbReference type="SUPFAM" id="SSF54909">
    <property type="entry name" value="Dimeric alpha+beta barrel"/>
    <property type="match status" value="1"/>
</dbReference>
<organism evidence="1 2">
    <name type="scientific">Pyrenophora teres f. teres</name>
    <dbReference type="NCBI Taxonomy" id="97479"/>
    <lineage>
        <taxon>Eukaryota</taxon>
        <taxon>Fungi</taxon>
        <taxon>Dikarya</taxon>
        <taxon>Ascomycota</taxon>
        <taxon>Pezizomycotina</taxon>
        <taxon>Dothideomycetes</taxon>
        <taxon>Pleosporomycetidae</taxon>
        <taxon>Pleosporales</taxon>
        <taxon>Pleosporineae</taxon>
        <taxon>Pleosporaceae</taxon>
        <taxon>Pyrenophora</taxon>
    </lineage>
</organism>
<reference evidence="1" key="1">
    <citation type="submission" date="2021-02" db="EMBL/GenBank/DDBJ databases">
        <authorList>
            <person name="Syme A R."/>
            <person name="Syme A R."/>
            <person name="Moolhuijzen P."/>
        </authorList>
    </citation>
    <scope>NUCLEOTIDE SEQUENCE</scope>
    <source>
        <strain evidence="1">W1-1</strain>
    </source>
</reference>
<sequence>MSAILTIARLLFKDKEGRQKAIDAFHDIIEYTTSNEPEVLQYVCALPLDDSLGTEIYMIEEYTNQEANDAHFATKPVQDLVQLFTTGDILAQPPEVHNCPFIAKKTSGSPLPISSNPAIILMNSPSKSGSTLQSIGELKNIAETSISKDEGISLFAVVEDKDANSIRVQCVARNWDALANFQASVLDGSVGHVEMVNIRPIDGFLGRKVMDG</sequence>
<evidence type="ECO:0000313" key="1">
    <source>
        <dbReference type="EMBL" id="CAE7032585.1"/>
    </source>
</evidence>
<dbReference type="PANTHER" id="PTHR40624">
    <property type="entry name" value="BIOSYNTHESIS MONOOXYGENASE, PUTATIVE (AFU_ORTHOLOGUE AFUA_1G12025)-RELATED"/>
    <property type="match status" value="1"/>
</dbReference>
<protein>
    <submittedName>
        <fullName evidence="1">ABM domain containing protein</fullName>
    </submittedName>
</protein>
<dbReference type="Pfam" id="PF03992">
    <property type="entry name" value="ABM"/>
    <property type="match status" value="1"/>
</dbReference>
<dbReference type="Proteomes" id="UP000472372">
    <property type="component" value="Chromosome 4"/>
</dbReference>